<feature type="signal peptide" evidence="1">
    <location>
        <begin position="1"/>
        <end position="28"/>
    </location>
</feature>
<evidence type="ECO:0000313" key="3">
    <source>
        <dbReference type="EMBL" id="BAZ85116.1"/>
    </source>
</evidence>
<keyword evidence="4" id="KW-1185">Reference proteome</keyword>
<dbReference type="AlphaFoldDB" id="A0A1Z4V0Z1"/>
<proteinExistence type="predicted"/>
<gene>
    <name evidence="2" type="ORF">NIES806_13040</name>
    <name evidence="3" type="ORF">NIES806_13160</name>
</gene>
<organism evidence="2 4">
    <name type="scientific">Dolichospermum compactum NIES-806</name>
    <dbReference type="NCBI Taxonomy" id="1973481"/>
    <lineage>
        <taxon>Bacteria</taxon>
        <taxon>Bacillati</taxon>
        <taxon>Cyanobacteriota</taxon>
        <taxon>Cyanophyceae</taxon>
        <taxon>Nostocales</taxon>
        <taxon>Aphanizomenonaceae</taxon>
        <taxon>Dolichospermum</taxon>
        <taxon>Dolichospermum compactum</taxon>
    </lineage>
</organism>
<accession>A0A1Z4V0Z1</accession>
<evidence type="ECO:0000313" key="2">
    <source>
        <dbReference type="EMBL" id="BAZ85104.1"/>
    </source>
</evidence>
<feature type="chain" id="PRO_5015073408" evidence="1">
    <location>
        <begin position="29"/>
        <end position="205"/>
    </location>
</feature>
<dbReference type="OrthoDB" id="117664at2"/>
<protein>
    <submittedName>
        <fullName evidence="2">Uncharacterized protein</fullName>
    </submittedName>
</protein>
<evidence type="ECO:0000313" key="4">
    <source>
        <dbReference type="Proteomes" id="UP000218702"/>
    </source>
</evidence>
<dbReference type="KEGG" id="dcm:NIES806_13160"/>
<dbReference type="KEGG" id="dcm:NIES806_13040"/>
<evidence type="ECO:0000256" key="1">
    <source>
        <dbReference type="SAM" id="SignalP"/>
    </source>
</evidence>
<dbReference type="EMBL" id="AP018316">
    <property type="protein sequence ID" value="BAZ85104.1"/>
    <property type="molecule type" value="Genomic_DNA"/>
</dbReference>
<dbReference type="EMBL" id="AP018316">
    <property type="protein sequence ID" value="BAZ85116.1"/>
    <property type="molecule type" value="Genomic_DNA"/>
</dbReference>
<dbReference type="RefSeq" id="WP_096665400.1">
    <property type="nucleotide sequence ID" value="NZ_AP018316.1"/>
</dbReference>
<name>A0A1Z4V0Z1_9CYAN</name>
<sequence>MTLKMRTTFFATLTAMALTSNIITPYQAWVQAQTVKPVPSPVPTDNPSPSVTPDPISLPNPVEVTIPDGTEIILSTLDELSSKTARTGDLVTLRVDEDLIIEGKAVITAGTRARAEIAEVQKSGLFGRRGKLTLKILSTSAVDGTKISLLAGRNSEGGGNVGVSIAVFALVSPLGFLIKGSNAIIPVGTKIRAIIDGRTKIRISQ</sequence>
<reference evidence="2 4" key="1">
    <citation type="submission" date="2017-06" db="EMBL/GenBank/DDBJ databases">
        <title>Genome sequencing of cyanobaciteial culture collection at National Institute for Environmental Studies (NIES).</title>
        <authorList>
            <person name="Hirose Y."/>
            <person name="Shimura Y."/>
            <person name="Fujisawa T."/>
            <person name="Nakamura Y."/>
            <person name="Kawachi M."/>
        </authorList>
    </citation>
    <scope>NUCLEOTIDE SEQUENCE [LARGE SCALE GENOMIC DNA]</scope>
    <source>
        <strain evidence="2 4">NIES-806</strain>
    </source>
</reference>
<keyword evidence="1" id="KW-0732">Signal</keyword>
<dbReference type="Proteomes" id="UP000218702">
    <property type="component" value="Chromosome"/>
</dbReference>